<keyword evidence="7" id="KW-0804">Transcription</keyword>
<evidence type="ECO:0000313" key="11">
    <source>
        <dbReference type="EMBL" id="CAL1545280.1"/>
    </source>
</evidence>
<dbReference type="GO" id="GO:0003714">
    <property type="term" value="F:transcription corepressor activity"/>
    <property type="evidence" value="ECO:0007669"/>
    <property type="project" value="TreeGrafter"/>
</dbReference>
<dbReference type="Proteomes" id="UP001497497">
    <property type="component" value="Unassembled WGS sequence"/>
</dbReference>
<dbReference type="PROSITE" id="PS51843">
    <property type="entry name" value="NR_LBD"/>
    <property type="match status" value="1"/>
</dbReference>
<keyword evidence="12" id="KW-1185">Reference proteome</keyword>
<feature type="region of interest" description="Disordered" evidence="9">
    <location>
        <begin position="87"/>
        <end position="107"/>
    </location>
</feature>
<keyword evidence="5" id="KW-0678">Repressor</keyword>
<feature type="compositionally biased region" description="Polar residues" evidence="9">
    <location>
        <begin position="40"/>
        <end position="49"/>
    </location>
</feature>
<evidence type="ECO:0000256" key="2">
    <source>
        <dbReference type="ARBA" id="ARBA00004496"/>
    </source>
</evidence>
<evidence type="ECO:0000259" key="10">
    <source>
        <dbReference type="PROSITE" id="PS51843"/>
    </source>
</evidence>
<dbReference type="GO" id="GO:0000122">
    <property type="term" value="P:negative regulation of transcription by RNA polymerase II"/>
    <property type="evidence" value="ECO:0007669"/>
    <property type="project" value="TreeGrafter"/>
</dbReference>
<feature type="region of interest" description="Disordered" evidence="9">
    <location>
        <begin position="132"/>
        <end position="171"/>
    </location>
</feature>
<keyword evidence="6" id="KW-0805">Transcription regulation</keyword>
<dbReference type="AlphaFoldDB" id="A0AAV2IEJ5"/>
<keyword evidence="4" id="KW-0963">Cytoplasm</keyword>
<evidence type="ECO:0000256" key="1">
    <source>
        <dbReference type="ARBA" id="ARBA00004123"/>
    </source>
</evidence>
<dbReference type="Pfam" id="PF00104">
    <property type="entry name" value="Hormone_recep"/>
    <property type="match status" value="1"/>
</dbReference>
<evidence type="ECO:0000256" key="3">
    <source>
        <dbReference type="ARBA" id="ARBA00006647"/>
    </source>
</evidence>
<evidence type="ECO:0000256" key="4">
    <source>
        <dbReference type="ARBA" id="ARBA00022490"/>
    </source>
</evidence>
<proteinExistence type="inferred from homology"/>
<dbReference type="InterPro" id="IPR033544">
    <property type="entry name" value="NR0B1/2"/>
</dbReference>
<evidence type="ECO:0000256" key="8">
    <source>
        <dbReference type="ARBA" id="ARBA00023170"/>
    </source>
</evidence>
<evidence type="ECO:0000256" key="6">
    <source>
        <dbReference type="ARBA" id="ARBA00023015"/>
    </source>
</evidence>
<dbReference type="GO" id="GO:0005737">
    <property type="term" value="C:cytoplasm"/>
    <property type="evidence" value="ECO:0007669"/>
    <property type="project" value="UniProtKB-SubCell"/>
</dbReference>
<evidence type="ECO:0000256" key="5">
    <source>
        <dbReference type="ARBA" id="ARBA00022491"/>
    </source>
</evidence>
<keyword evidence="8" id="KW-0675">Receptor</keyword>
<dbReference type="Gene3D" id="1.10.565.10">
    <property type="entry name" value="Retinoid X Receptor"/>
    <property type="match status" value="1"/>
</dbReference>
<feature type="compositionally biased region" description="Low complexity" evidence="9">
    <location>
        <begin position="88"/>
        <end position="107"/>
    </location>
</feature>
<gene>
    <name evidence="11" type="ORF">GSLYS_00018763001</name>
</gene>
<comment type="similarity">
    <text evidence="3">Belongs to the nuclear hormone receptor family. NR0 subfamily.</text>
</comment>
<comment type="caution">
    <text evidence="11">The sequence shown here is derived from an EMBL/GenBank/DDBJ whole genome shotgun (WGS) entry which is preliminary data.</text>
</comment>
<evidence type="ECO:0000256" key="9">
    <source>
        <dbReference type="SAM" id="MobiDB-lite"/>
    </source>
</evidence>
<feature type="compositionally biased region" description="Low complexity" evidence="9">
    <location>
        <begin position="137"/>
        <end position="154"/>
    </location>
</feature>
<dbReference type="PANTHER" id="PTHR24081:SF8">
    <property type="entry name" value="NR LBD DOMAIN-CONTAINING PROTEIN"/>
    <property type="match status" value="1"/>
</dbReference>
<evidence type="ECO:0000313" key="12">
    <source>
        <dbReference type="Proteomes" id="UP001497497"/>
    </source>
</evidence>
<feature type="compositionally biased region" description="Polar residues" evidence="9">
    <location>
        <begin position="267"/>
        <end position="280"/>
    </location>
</feature>
<dbReference type="PANTHER" id="PTHR24081">
    <property type="entry name" value="NUCLEAR RECEPTOR SUBFAMILY 0 GROUP B"/>
    <property type="match status" value="1"/>
</dbReference>
<dbReference type="SUPFAM" id="SSF48508">
    <property type="entry name" value="Nuclear receptor ligand-binding domain"/>
    <property type="match status" value="1"/>
</dbReference>
<evidence type="ECO:0000256" key="7">
    <source>
        <dbReference type="ARBA" id="ARBA00023163"/>
    </source>
</evidence>
<dbReference type="InterPro" id="IPR035500">
    <property type="entry name" value="NHR-like_dom_sf"/>
</dbReference>
<feature type="region of interest" description="Disordered" evidence="9">
    <location>
        <begin position="267"/>
        <end position="293"/>
    </location>
</feature>
<reference evidence="11 12" key="1">
    <citation type="submission" date="2024-04" db="EMBL/GenBank/DDBJ databases">
        <authorList>
            <consortium name="Genoscope - CEA"/>
            <person name="William W."/>
        </authorList>
    </citation>
    <scope>NUCLEOTIDE SEQUENCE [LARGE SCALE GENOMIC DNA]</scope>
</reference>
<feature type="region of interest" description="Disordered" evidence="9">
    <location>
        <begin position="40"/>
        <end position="63"/>
    </location>
</feature>
<dbReference type="InterPro" id="IPR000536">
    <property type="entry name" value="Nucl_hrmn_rcpt_lig-bd"/>
</dbReference>
<feature type="domain" description="NR LBD" evidence="10">
    <location>
        <begin position="275"/>
        <end position="503"/>
    </location>
</feature>
<accession>A0AAV2IEJ5</accession>
<dbReference type="GO" id="GO:0005634">
    <property type="term" value="C:nucleus"/>
    <property type="evidence" value="ECO:0007669"/>
    <property type="project" value="UniProtKB-SubCell"/>
</dbReference>
<dbReference type="EMBL" id="CAXITT010000694">
    <property type="protein sequence ID" value="CAL1545280.1"/>
    <property type="molecule type" value="Genomic_DNA"/>
</dbReference>
<name>A0AAV2IEJ5_LYMST</name>
<dbReference type="PRINTS" id="PR00398">
    <property type="entry name" value="STRDHORMONER"/>
</dbReference>
<sequence>MEVLHRPGAFYGTQSAIFPPAMQRVFTSPAEVYSCYSFEANTPSRTPTPERQGRMPPKHGAHLDISSHATTLHSVLRGEVPPAYSHLATSTASSSSGSSSTSPSPSSLYYSLTGHPHCMDLDSLPQPLLHPVPSPCPSHHSSLSYSPLSYSPRPQSHESHTSQDSDVQTEPMDLSCKKISRKRTAVSAFQDVSSSTATSVLSSSLPAKFTASSSEFLSSSYPSPCSPSVTSMHSFPPSPGEGQHGEEFSLLRNLLSVGKHISGQVSNATGLSSSTPNLSSERGCDSPASDSYPRIPVTGATKVQLAKKNLLPVSARVSDWLVKIVQFAKSIPEFSTLSHNDKVTLILNSWSRLMLLYMAESNFQFAFTPIPTVESHSNDSSVSQDEPTMKSVEGLQTFIKKCQQMSVDSKEYEFLRMLVLFNAGYVGLSRPETIDQLNSVVQQLLQQHVRVTRPSDVMHYSRLLMCLPSLFGTNSKMFETLFCKHISKTTDMEVLLKELLQNLS</sequence>
<dbReference type="InterPro" id="IPR001723">
    <property type="entry name" value="Nuclear_hrmn_rcpt"/>
</dbReference>
<organism evidence="11 12">
    <name type="scientific">Lymnaea stagnalis</name>
    <name type="common">Great pond snail</name>
    <name type="synonym">Helix stagnalis</name>
    <dbReference type="NCBI Taxonomy" id="6523"/>
    <lineage>
        <taxon>Eukaryota</taxon>
        <taxon>Metazoa</taxon>
        <taxon>Spiralia</taxon>
        <taxon>Lophotrochozoa</taxon>
        <taxon>Mollusca</taxon>
        <taxon>Gastropoda</taxon>
        <taxon>Heterobranchia</taxon>
        <taxon>Euthyneura</taxon>
        <taxon>Panpulmonata</taxon>
        <taxon>Hygrophila</taxon>
        <taxon>Lymnaeoidea</taxon>
        <taxon>Lymnaeidae</taxon>
        <taxon>Lymnaea</taxon>
    </lineage>
</organism>
<comment type="subcellular location">
    <subcellularLocation>
        <location evidence="2">Cytoplasm</location>
    </subcellularLocation>
    <subcellularLocation>
        <location evidence="1">Nucleus</location>
    </subcellularLocation>
</comment>
<protein>
    <recommendedName>
        <fullName evidence="10">NR LBD domain-containing protein</fullName>
    </recommendedName>
</protein>
<dbReference type="SMART" id="SM00430">
    <property type="entry name" value="HOLI"/>
    <property type="match status" value="1"/>
</dbReference>